<organism evidence="1 2">
    <name type="scientific">Thiovibrio frasassiensis</name>
    <dbReference type="NCBI Taxonomy" id="2984131"/>
    <lineage>
        <taxon>Bacteria</taxon>
        <taxon>Pseudomonadati</taxon>
        <taxon>Thermodesulfobacteriota</taxon>
        <taxon>Desulfobulbia</taxon>
        <taxon>Desulfobulbales</taxon>
        <taxon>Thiovibrionaceae</taxon>
        <taxon>Thiovibrio</taxon>
    </lineage>
</organism>
<dbReference type="Proteomes" id="UP001154240">
    <property type="component" value="Unassembled WGS sequence"/>
</dbReference>
<accession>A0A9X4MDK5</accession>
<comment type="caution">
    <text evidence="1">The sequence shown here is derived from an EMBL/GenBank/DDBJ whole genome shotgun (WGS) entry which is preliminary data.</text>
</comment>
<evidence type="ECO:0000313" key="2">
    <source>
        <dbReference type="Proteomes" id="UP001154240"/>
    </source>
</evidence>
<dbReference type="AlphaFoldDB" id="A0A9X4MDK5"/>
<proteinExistence type="predicted"/>
<protein>
    <submittedName>
        <fullName evidence="1">Uncharacterized protein</fullName>
    </submittedName>
</protein>
<keyword evidence="2" id="KW-1185">Reference proteome</keyword>
<dbReference type="RefSeq" id="WP_307632354.1">
    <property type="nucleotide sequence ID" value="NZ_JAPHEH010000001.1"/>
</dbReference>
<reference evidence="1" key="2">
    <citation type="submission" date="2022-10" db="EMBL/GenBank/DDBJ databases">
        <authorList>
            <person name="Aronson H.S."/>
        </authorList>
    </citation>
    <scope>NUCLEOTIDE SEQUENCE</scope>
    <source>
        <strain evidence="1">RS19-109</strain>
    </source>
</reference>
<evidence type="ECO:0000313" key="1">
    <source>
        <dbReference type="EMBL" id="MDG4475381.1"/>
    </source>
</evidence>
<reference evidence="1" key="1">
    <citation type="journal article" date="2022" name="bioRxiv">
        <title>Thiovibrio frasassiensisgen. nov., sp. nov., an autotrophic, elemental sulfur disproportionating bacterium isolated from sulfidic karst sediment, and proposal of Thiovibrionaceae fam. nov.</title>
        <authorList>
            <person name="Aronson H."/>
            <person name="Thomas C."/>
            <person name="Bhattacharyya M."/>
            <person name="Eckstein S."/>
            <person name="Jensen S."/>
            <person name="Barco R."/>
            <person name="Macalady J."/>
            <person name="Amend J."/>
        </authorList>
    </citation>
    <scope>NUCLEOTIDE SEQUENCE</scope>
    <source>
        <strain evidence="1">RS19-109</strain>
    </source>
</reference>
<sequence>MNHERIKLIRRKVPNVQGRMAMRTYKFTADPIAAASYFQSAPVKHFIADFEPQARLLRGAFFRDMEDRKILQICAKSASEIATARKNGIAGYHVVFELPKLDSVAIIAVAKAVLALFPNDLPSVMAYHTGAYENAGKARPHMHLYFIAYPDGSPTKRLIKTVRSLFFLNRIRRVVSDMCEVVGRSMDWDYGQSQTGN</sequence>
<name>A0A9X4MDK5_9BACT</name>
<gene>
    <name evidence="1" type="ORF">OLX77_04300</name>
</gene>
<dbReference type="EMBL" id="JAPHEH010000001">
    <property type="protein sequence ID" value="MDG4475381.1"/>
    <property type="molecule type" value="Genomic_DNA"/>
</dbReference>